<dbReference type="AlphaFoldDB" id="A0A821TUL3"/>
<feature type="region of interest" description="Disordered" evidence="1">
    <location>
        <begin position="551"/>
        <end position="593"/>
    </location>
</feature>
<feature type="non-terminal residue" evidence="2">
    <location>
        <position position="1"/>
    </location>
</feature>
<dbReference type="GO" id="GO:0016020">
    <property type="term" value="C:membrane"/>
    <property type="evidence" value="ECO:0007669"/>
    <property type="project" value="TreeGrafter"/>
</dbReference>
<name>A0A821TUL3_9BILA</name>
<organism evidence="2 3">
    <name type="scientific">Rotaria socialis</name>
    <dbReference type="NCBI Taxonomy" id="392032"/>
    <lineage>
        <taxon>Eukaryota</taxon>
        <taxon>Metazoa</taxon>
        <taxon>Spiralia</taxon>
        <taxon>Gnathifera</taxon>
        <taxon>Rotifera</taxon>
        <taxon>Eurotatoria</taxon>
        <taxon>Bdelloidea</taxon>
        <taxon>Philodinida</taxon>
        <taxon>Philodinidae</taxon>
        <taxon>Rotaria</taxon>
    </lineage>
</organism>
<dbReference type="InterPro" id="IPR026705">
    <property type="entry name" value="Hid-1/Ecm30"/>
</dbReference>
<feature type="compositionally biased region" description="Low complexity" evidence="1">
    <location>
        <begin position="551"/>
        <end position="563"/>
    </location>
</feature>
<proteinExistence type="predicted"/>
<reference evidence="2" key="1">
    <citation type="submission" date="2021-02" db="EMBL/GenBank/DDBJ databases">
        <authorList>
            <person name="Nowell W R."/>
        </authorList>
    </citation>
    <scope>NUCLEOTIDE SEQUENCE</scope>
</reference>
<evidence type="ECO:0000313" key="3">
    <source>
        <dbReference type="Proteomes" id="UP000663848"/>
    </source>
</evidence>
<feature type="compositionally biased region" description="Polar residues" evidence="1">
    <location>
        <begin position="571"/>
        <end position="580"/>
    </location>
</feature>
<sequence length="593" mass="67326">MGNTDSKVDFRVAVVQLTSRSQQIEANDESFWDQFWSDKISSVQDIFALVPAAEIRALREELPSNLATLCNKLVDRLQLATEHSCQTQRDQTAAINCVRLLTRLLPYIFEEPEWRGFFWSDIPTGQQQTTSNGEYVSKPPLAERLLQTLADLLFCPDFTVASKKKKGPICLAMRNTKTLTCICLLTLNVSPLFIFNIFSVEQHSHANKWLTYFTSGQNRQTLPLFTSLINVVFSYDPVGYLPYNYLLFTDTREPLVEVAAQLLCITLDNSSFLSNDQPSSPTSKTFLSLPGDDCPNLFINYLSRIHRDDDFSILLRGFCRLLNNPLIQTYLPGSCKKIGFYQELLILFWKFCDRNKKFLYYVLKSSEVLDLLVPILYFLNDARSDTAKIGLMHIGVFILLLLSGERNFGVRLNKPYVTRIPMDIPVFTGTHADLLIIVFHKIIVSAHQRLQPLYDCLLTIIVNISPYLKTLSMVSSNKLLHLLEAFSSPWFLLAAPDNHHLVFFLLEAFNNLIQYQFDGNANLVYTIIRKRQVFFALSNLATDSPTIAKLSTKNSNAPSASSKKNVDSSESKQTIFQTPLKSVGDGEPQLNKD</sequence>
<dbReference type="PANTHER" id="PTHR21575:SF12">
    <property type="entry name" value="PROTEIN HID1"/>
    <property type="match status" value="1"/>
</dbReference>
<dbReference type="GO" id="GO:0005797">
    <property type="term" value="C:Golgi medial cisterna"/>
    <property type="evidence" value="ECO:0007669"/>
    <property type="project" value="TreeGrafter"/>
</dbReference>
<dbReference type="EMBL" id="CAJOBR010008495">
    <property type="protein sequence ID" value="CAF4880090.1"/>
    <property type="molecule type" value="Genomic_DNA"/>
</dbReference>
<evidence type="ECO:0000313" key="2">
    <source>
        <dbReference type="EMBL" id="CAF4880090.1"/>
    </source>
</evidence>
<dbReference type="PANTHER" id="PTHR21575">
    <property type="entry name" value="PROTEIN HID1"/>
    <property type="match status" value="1"/>
</dbReference>
<gene>
    <name evidence="2" type="ORF">QYT958_LOCUS29291</name>
</gene>
<evidence type="ECO:0000256" key="1">
    <source>
        <dbReference type="SAM" id="MobiDB-lite"/>
    </source>
</evidence>
<dbReference type="Proteomes" id="UP000663848">
    <property type="component" value="Unassembled WGS sequence"/>
</dbReference>
<accession>A0A821TUL3</accession>
<comment type="caution">
    <text evidence="2">The sequence shown here is derived from an EMBL/GenBank/DDBJ whole genome shotgun (WGS) entry which is preliminary data.</text>
</comment>
<dbReference type="GO" id="GO:0000138">
    <property type="term" value="C:Golgi trans cisterna"/>
    <property type="evidence" value="ECO:0007669"/>
    <property type="project" value="TreeGrafter"/>
</dbReference>
<protein>
    <submittedName>
        <fullName evidence="2">Uncharacterized protein</fullName>
    </submittedName>
</protein>
<dbReference type="Pfam" id="PF12722">
    <property type="entry name" value="Hid1"/>
    <property type="match status" value="1"/>
</dbReference>